<evidence type="ECO:0000313" key="7">
    <source>
        <dbReference type="Proteomes" id="UP000724874"/>
    </source>
</evidence>
<dbReference type="PANTHER" id="PTHR13620:SF109">
    <property type="entry name" value="3'-5' EXONUCLEASE"/>
    <property type="match status" value="1"/>
</dbReference>
<dbReference type="Proteomes" id="UP000724874">
    <property type="component" value="Unassembled WGS sequence"/>
</dbReference>
<reference evidence="6" key="1">
    <citation type="submission" date="2020-11" db="EMBL/GenBank/DDBJ databases">
        <authorList>
            <consortium name="DOE Joint Genome Institute"/>
            <person name="Ahrendt S."/>
            <person name="Riley R."/>
            <person name="Andreopoulos W."/>
            <person name="LaButti K."/>
            <person name="Pangilinan J."/>
            <person name="Ruiz-duenas F.J."/>
            <person name="Barrasa J.M."/>
            <person name="Sanchez-Garcia M."/>
            <person name="Camarero S."/>
            <person name="Miyauchi S."/>
            <person name="Serrano A."/>
            <person name="Linde D."/>
            <person name="Babiker R."/>
            <person name="Drula E."/>
            <person name="Ayuso-Fernandez I."/>
            <person name="Pacheco R."/>
            <person name="Padilla G."/>
            <person name="Ferreira P."/>
            <person name="Barriuso J."/>
            <person name="Kellner H."/>
            <person name="Castanera R."/>
            <person name="Alfaro M."/>
            <person name="Ramirez L."/>
            <person name="Pisabarro A.G."/>
            <person name="Kuo A."/>
            <person name="Tritt A."/>
            <person name="Lipzen A."/>
            <person name="He G."/>
            <person name="Yan M."/>
            <person name="Ng V."/>
            <person name="Cullen D."/>
            <person name="Martin F."/>
            <person name="Rosso M.-N."/>
            <person name="Henrissat B."/>
            <person name="Hibbett D."/>
            <person name="Martinez A.T."/>
            <person name="Grigoriev I.V."/>
        </authorList>
    </citation>
    <scope>NUCLEOTIDE SEQUENCE</scope>
    <source>
        <strain evidence="6">AH 44721</strain>
    </source>
</reference>
<dbReference type="OrthoDB" id="1920326at2759"/>
<dbReference type="GO" id="GO:0008408">
    <property type="term" value="F:3'-5' exonuclease activity"/>
    <property type="evidence" value="ECO:0007669"/>
    <property type="project" value="UniProtKB-ARBA"/>
</dbReference>
<evidence type="ECO:0000256" key="2">
    <source>
        <dbReference type="ARBA" id="ARBA00022723"/>
    </source>
</evidence>
<keyword evidence="3" id="KW-0378">Hydrolase</keyword>
<gene>
    <name evidence="6" type="ORF">CPB84DRAFT_1816492</name>
</gene>
<proteinExistence type="predicted"/>
<keyword evidence="4" id="KW-0269">Exonuclease</keyword>
<dbReference type="GO" id="GO:0046872">
    <property type="term" value="F:metal ion binding"/>
    <property type="evidence" value="ECO:0007669"/>
    <property type="project" value="UniProtKB-KW"/>
</dbReference>
<accession>A0A9P5TJN0</accession>
<sequence>MDKPMDMNTCDLHNSQIPANAEVLNNNVSQSGQVLGWPPKDSIRLTTEVQTVHDANRSFPTTAPQPLSHEETENYVLPACQSLPRVNEQDGKDESDDSLAAGDSDGVNGDAANENANFDNGDEPIGQISSLVMDAFKKKINYLKKLTEGHGSNTKILVYEKLDPVCTFSSCHPLVMAKLPKPLAAQFPAYLTKCSGLSKQVFSIMQCCFQNSMGGKQFADSLNVLYQYFHELLEIEAHEKEFDQYTAQLSCHRIAIDHSHKITKQIAKILVCHTTSQINNTILSPIDLFSTSDRVTFVVGLDTEWDVNLAAQRQGIPDCHKTAIMQITYRNNVWIFQLSDHINQGTFPAQLLTFLENPQILKVGCNVLLDLKNLQDDKQIQYAALDAYASLKIYEKLNTLQVPILVNFKQKLPSDYEVFIFHDDCTTIIAHGIISPDQFNSFQGIC</sequence>
<dbReference type="GO" id="GO:0003676">
    <property type="term" value="F:nucleic acid binding"/>
    <property type="evidence" value="ECO:0007669"/>
    <property type="project" value="InterPro"/>
</dbReference>
<keyword evidence="7" id="KW-1185">Reference proteome</keyword>
<name>A0A9P5TJN0_GYMJU</name>
<evidence type="ECO:0008006" key="8">
    <source>
        <dbReference type="Google" id="ProtNLM"/>
    </source>
</evidence>
<dbReference type="Gene3D" id="3.30.420.10">
    <property type="entry name" value="Ribonuclease H-like superfamily/Ribonuclease H"/>
    <property type="match status" value="2"/>
</dbReference>
<dbReference type="SUPFAM" id="SSF53098">
    <property type="entry name" value="Ribonuclease H-like"/>
    <property type="match status" value="1"/>
</dbReference>
<evidence type="ECO:0000313" key="6">
    <source>
        <dbReference type="EMBL" id="KAF8888950.1"/>
    </source>
</evidence>
<organism evidence="6 7">
    <name type="scientific">Gymnopilus junonius</name>
    <name type="common">Spectacular rustgill mushroom</name>
    <name type="synonym">Gymnopilus spectabilis subsp. junonius</name>
    <dbReference type="NCBI Taxonomy" id="109634"/>
    <lineage>
        <taxon>Eukaryota</taxon>
        <taxon>Fungi</taxon>
        <taxon>Dikarya</taxon>
        <taxon>Basidiomycota</taxon>
        <taxon>Agaricomycotina</taxon>
        <taxon>Agaricomycetes</taxon>
        <taxon>Agaricomycetidae</taxon>
        <taxon>Agaricales</taxon>
        <taxon>Agaricineae</taxon>
        <taxon>Hymenogastraceae</taxon>
        <taxon>Gymnopilus</taxon>
    </lineage>
</organism>
<comment type="caution">
    <text evidence="6">The sequence shown here is derived from an EMBL/GenBank/DDBJ whole genome shotgun (WGS) entry which is preliminary data.</text>
</comment>
<keyword evidence="1" id="KW-0540">Nuclease</keyword>
<dbReference type="AlphaFoldDB" id="A0A9P5TJN0"/>
<keyword evidence="2" id="KW-0479">Metal-binding</keyword>
<protein>
    <recommendedName>
        <fullName evidence="8">3'-5' exonuclease domain-containing protein</fullName>
    </recommendedName>
</protein>
<evidence type="ECO:0000256" key="5">
    <source>
        <dbReference type="SAM" id="MobiDB-lite"/>
    </source>
</evidence>
<dbReference type="InterPro" id="IPR036397">
    <property type="entry name" value="RNaseH_sf"/>
</dbReference>
<evidence type="ECO:0000256" key="1">
    <source>
        <dbReference type="ARBA" id="ARBA00022722"/>
    </source>
</evidence>
<dbReference type="EMBL" id="JADNYJ010000082">
    <property type="protein sequence ID" value="KAF8888950.1"/>
    <property type="molecule type" value="Genomic_DNA"/>
</dbReference>
<evidence type="ECO:0000256" key="3">
    <source>
        <dbReference type="ARBA" id="ARBA00022801"/>
    </source>
</evidence>
<feature type="region of interest" description="Disordered" evidence="5">
    <location>
        <begin position="86"/>
        <end position="123"/>
    </location>
</feature>
<evidence type="ECO:0000256" key="4">
    <source>
        <dbReference type="ARBA" id="ARBA00022839"/>
    </source>
</evidence>
<dbReference type="PANTHER" id="PTHR13620">
    <property type="entry name" value="3-5 EXONUCLEASE"/>
    <property type="match status" value="1"/>
</dbReference>
<dbReference type="InterPro" id="IPR051132">
    <property type="entry name" value="3-5_Exonuclease_domain"/>
</dbReference>
<dbReference type="InterPro" id="IPR012337">
    <property type="entry name" value="RNaseH-like_sf"/>
</dbReference>